<organism evidence="1 2">
    <name type="scientific">Edaphobacter modestus</name>
    <dbReference type="NCBI Taxonomy" id="388466"/>
    <lineage>
        <taxon>Bacteria</taxon>
        <taxon>Pseudomonadati</taxon>
        <taxon>Acidobacteriota</taxon>
        <taxon>Terriglobia</taxon>
        <taxon>Terriglobales</taxon>
        <taxon>Acidobacteriaceae</taxon>
        <taxon>Edaphobacter</taxon>
    </lineage>
</organism>
<dbReference type="EMBL" id="SHKW01000008">
    <property type="protein sequence ID" value="RZU29014.1"/>
    <property type="molecule type" value="Genomic_DNA"/>
</dbReference>
<dbReference type="AlphaFoldDB" id="A0A4Q7XYJ2"/>
<name>A0A4Q7XYJ2_9BACT</name>
<evidence type="ECO:0000313" key="2">
    <source>
        <dbReference type="Proteomes" id="UP000292958"/>
    </source>
</evidence>
<sequence>MTGGNFRLLTRLLTEIERVLHVNDLVSNEVVEAARDSLVIGTS</sequence>
<accession>A0A4Q7XYJ2</accession>
<dbReference type="Proteomes" id="UP000292958">
    <property type="component" value="Unassembled WGS sequence"/>
</dbReference>
<reference evidence="1 2" key="1">
    <citation type="submission" date="2019-02" db="EMBL/GenBank/DDBJ databases">
        <title>Genomic Encyclopedia of Archaeal and Bacterial Type Strains, Phase II (KMG-II): from individual species to whole genera.</title>
        <authorList>
            <person name="Goeker M."/>
        </authorList>
    </citation>
    <scope>NUCLEOTIDE SEQUENCE [LARGE SCALE GENOMIC DNA]</scope>
    <source>
        <strain evidence="1 2">DSM 18101</strain>
    </source>
</reference>
<gene>
    <name evidence="1" type="ORF">BDD14_6603</name>
</gene>
<comment type="caution">
    <text evidence="1">The sequence shown here is derived from an EMBL/GenBank/DDBJ whole genome shotgun (WGS) entry which is preliminary data.</text>
</comment>
<evidence type="ECO:0000313" key="1">
    <source>
        <dbReference type="EMBL" id="RZU29014.1"/>
    </source>
</evidence>
<keyword evidence="2" id="KW-1185">Reference proteome</keyword>
<proteinExistence type="predicted"/>
<protein>
    <submittedName>
        <fullName evidence="1">Uncharacterized protein</fullName>
    </submittedName>
</protein>